<protein>
    <submittedName>
        <fullName evidence="1">Uncharacterized protein</fullName>
    </submittedName>
</protein>
<dbReference type="Proteomes" id="UP000231408">
    <property type="component" value="Unassembled WGS sequence"/>
</dbReference>
<dbReference type="EMBL" id="PCSE01000028">
    <property type="protein sequence ID" value="PIP34818.1"/>
    <property type="molecule type" value="Genomic_DNA"/>
</dbReference>
<organism evidence="1 2">
    <name type="scientific">Candidatus Falkowbacteria bacterium CG23_combo_of_CG06-09_8_20_14_all_41_10</name>
    <dbReference type="NCBI Taxonomy" id="1974571"/>
    <lineage>
        <taxon>Bacteria</taxon>
        <taxon>Candidatus Falkowiibacteriota</taxon>
    </lineage>
</organism>
<dbReference type="AlphaFoldDB" id="A0A2G9ZR42"/>
<sequence>MQVGGASGFDRLLPGFRYIDGSFVGQNSYAYFWSSSIS</sequence>
<comment type="caution">
    <text evidence="1">The sequence shown here is derived from an EMBL/GenBank/DDBJ whole genome shotgun (WGS) entry which is preliminary data.</text>
</comment>
<proteinExistence type="predicted"/>
<evidence type="ECO:0000313" key="2">
    <source>
        <dbReference type="Proteomes" id="UP000231408"/>
    </source>
</evidence>
<accession>A0A2G9ZR42</accession>
<name>A0A2G9ZR42_9BACT</name>
<gene>
    <name evidence="1" type="ORF">COX21_00870</name>
</gene>
<reference evidence="1 2" key="1">
    <citation type="submission" date="2017-09" db="EMBL/GenBank/DDBJ databases">
        <title>Depth-based differentiation of microbial function through sediment-hosted aquifers and enrichment of novel symbionts in the deep terrestrial subsurface.</title>
        <authorList>
            <person name="Probst A.J."/>
            <person name="Ladd B."/>
            <person name="Jarett J.K."/>
            <person name="Geller-Mcgrath D.E."/>
            <person name="Sieber C.M."/>
            <person name="Emerson J.B."/>
            <person name="Anantharaman K."/>
            <person name="Thomas B.C."/>
            <person name="Malmstrom R."/>
            <person name="Stieglmeier M."/>
            <person name="Klingl A."/>
            <person name="Woyke T."/>
            <person name="Ryan C.M."/>
            <person name="Banfield J.F."/>
        </authorList>
    </citation>
    <scope>NUCLEOTIDE SEQUENCE [LARGE SCALE GENOMIC DNA]</scope>
    <source>
        <strain evidence="1">CG23_combo_of_CG06-09_8_20_14_all_41_10</strain>
    </source>
</reference>
<evidence type="ECO:0000313" key="1">
    <source>
        <dbReference type="EMBL" id="PIP34818.1"/>
    </source>
</evidence>